<protein>
    <submittedName>
        <fullName evidence="10">ABC transporter family protein</fullName>
    </submittedName>
</protein>
<dbReference type="InterPro" id="IPR003439">
    <property type="entry name" value="ABC_transporter-like_ATP-bd"/>
</dbReference>
<dbReference type="GO" id="GO:0006869">
    <property type="term" value="P:lipid transport"/>
    <property type="evidence" value="ECO:0000318"/>
    <property type="project" value="GO_Central"/>
</dbReference>
<keyword evidence="5" id="KW-0677">Repeat</keyword>
<evidence type="ECO:0000256" key="7">
    <source>
        <dbReference type="ARBA" id="ARBA00022840"/>
    </source>
</evidence>
<dbReference type="GO" id="GO:0016020">
    <property type="term" value="C:membrane"/>
    <property type="evidence" value="ECO:0007669"/>
    <property type="project" value="UniProtKB-SubCell"/>
</dbReference>
<comment type="similarity">
    <text evidence="2">Belongs to the ABC transporter superfamily. ABCA family.</text>
</comment>
<accession>A8BQR4</accession>
<keyword evidence="8" id="KW-1133">Transmembrane helix</keyword>
<dbReference type="InterPro" id="IPR026082">
    <property type="entry name" value="ABCA"/>
</dbReference>
<dbReference type="GeneID" id="5698365"/>
<dbReference type="PANTHER" id="PTHR19229">
    <property type="entry name" value="ATP-BINDING CASSETTE TRANSPORTER SUBFAMILY A ABCA"/>
    <property type="match status" value="1"/>
</dbReference>
<keyword evidence="6" id="KW-0547">Nucleotide-binding</keyword>
<dbReference type="VEuPathDB" id="GiardiaDB:GL50803_3470"/>
<dbReference type="HOGENOM" id="CLU_281508_0_0_1"/>
<dbReference type="FunFam" id="3.40.50.300:FF:000335">
    <property type="entry name" value="ATP binding cassette subfamily A member 5"/>
    <property type="match status" value="1"/>
</dbReference>
<dbReference type="PROSITE" id="PS50893">
    <property type="entry name" value="ABC_TRANSPORTER_2"/>
    <property type="match status" value="1"/>
</dbReference>
<evidence type="ECO:0000313" key="11">
    <source>
        <dbReference type="Proteomes" id="UP000001548"/>
    </source>
</evidence>
<organism evidence="10 11">
    <name type="scientific">Giardia intestinalis (strain ATCC 50803 / WB clone C6)</name>
    <name type="common">Giardia lamblia</name>
    <dbReference type="NCBI Taxonomy" id="184922"/>
    <lineage>
        <taxon>Eukaryota</taxon>
        <taxon>Metamonada</taxon>
        <taxon>Diplomonadida</taxon>
        <taxon>Hexamitidae</taxon>
        <taxon>Giardiinae</taxon>
        <taxon>Giardia</taxon>
    </lineage>
</organism>
<dbReference type="KEGG" id="gla:GL50803_003470"/>
<dbReference type="SUPFAM" id="SSF52540">
    <property type="entry name" value="P-loop containing nucleoside triphosphate hydrolases"/>
    <property type="match status" value="1"/>
</dbReference>
<evidence type="ECO:0000256" key="5">
    <source>
        <dbReference type="ARBA" id="ARBA00022737"/>
    </source>
</evidence>
<keyword evidence="9" id="KW-0472">Membrane</keyword>
<dbReference type="CDD" id="cd03263">
    <property type="entry name" value="ABC_subfamily_A"/>
    <property type="match status" value="1"/>
</dbReference>
<dbReference type="Pfam" id="PF12698">
    <property type="entry name" value="ABC2_membrane_3"/>
    <property type="match status" value="1"/>
</dbReference>
<evidence type="ECO:0000256" key="4">
    <source>
        <dbReference type="ARBA" id="ARBA00022692"/>
    </source>
</evidence>
<name>A8BQR4_GIAIC</name>
<gene>
    <name evidence="10" type="ORF">GL50803_003470</name>
</gene>
<evidence type="ECO:0000256" key="3">
    <source>
        <dbReference type="ARBA" id="ARBA00022448"/>
    </source>
</evidence>
<dbReference type="Proteomes" id="UP000001548">
    <property type="component" value="Unassembled WGS sequence"/>
</dbReference>
<keyword evidence="4" id="KW-0812">Transmembrane</keyword>
<comment type="caution">
    <text evidence="10">The sequence shown here is derived from an EMBL/GenBank/DDBJ whole genome shotgun (WGS) entry which is preliminary data.</text>
</comment>
<keyword evidence="3" id="KW-0813">Transport</keyword>
<dbReference type="GO" id="GO:0140359">
    <property type="term" value="F:ABC-type transporter activity"/>
    <property type="evidence" value="ECO:0007669"/>
    <property type="project" value="InterPro"/>
</dbReference>
<dbReference type="RefSeq" id="XP_001705469.1">
    <property type="nucleotide sequence ID" value="XM_001705417.1"/>
</dbReference>
<keyword evidence="7" id="KW-0067">ATP-binding</keyword>
<evidence type="ECO:0000256" key="6">
    <source>
        <dbReference type="ARBA" id="ARBA00022741"/>
    </source>
</evidence>
<dbReference type="EMBL" id="AACB03000001">
    <property type="protein sequence ID" value="KAE8304957.1"/>
    <property type="molecule type" value="Genomic_DNA"/>
</dbReference>
<evidence type="ECO:0000256" key="1">
    <source>
        <dbReference type="ARBA" id="ARBA00004141"/>
    </source>
</evidence>
<evidence type="ECO:0000313" key="10">
    <source>
        <dbReference type="EMBL" id="KAE8304957.1"/>
    </source>
</evidence>
<dbReference type="GO" id="GO:0042626">
    <property type="term" value="F:ATPase-coupled transmembrane transporter activity"/>
    <property type="evidence" value="ECO:0000318"/>
    <property type="project" value="GO_Central"/>
</dbReference>
<sequence>MVANSLDRGFVLRRARPRRQFVGVFCKNIDLLQRSWYGLVIVVGIVAILMGVIIKVHYFYLAQDKTAVDPNAQIVTENHDLIPSASAHKDANYNFLFLKREGVDLGSLSYDSTVENTGYLGFMGMKYPVGYEYKAGLRTVSDSVWVDGLYRIITYPYFTDMKRYLSNYDYDRTDLYPGGAADIDVSATQAADQVFVEAIHSSPLPITVQPGSVVSTDYDDKRIDHLPETIRRLFTHATRTAEAYRANNMVNEQVKKGFLMHDIPLLAVDISKQPDRPMQVTGTNAADTVVTISSGYSVYGYYKKQTFFVSQNDYLRLLNLQYNMFSINIRALINQIYSIPTPSLPAENIYAPLYAPVIDGNYKQFWRNVNANDIGPDMYTPMYMCFILPFCFFILTPLFSYRLSQEKGEGINHLHYMMGLRYIYRWLGDFVYQLVITSIVALICVFSSLFGGLNGLKLNTPVAWVPTILLTILMIPVFSAFVAAFFETGRNSSLVCVTLAIVVSVIGLLYGIKYSDLTIIDRSINKWYALIPVFGPVSILTQLQALAMLQTDTLYLAAHHLRFSRRGDLSPDFVGESVLWSLIFTVISTLVMLVVGMYIDLVMPKRKGIPNHWLFFLFPIVYKADKIRRKYTKHLTTRVILKSVIWAIFHPDLMCRKVSNEPGLLQSSSMSWKGAQSPCELSKLTKQNYMDQNCTDASTLDLPHDCSADGDERYFDIDTGKHIGGLKRPVDSDVIQEHIAACEGFSQYNKERVPLIRAIDLTKTYPATRLSPEKHAVRGVSFTVAEGECLGLLGPNGAAKTTTINILTMLHRATTGEAYINGLDLTDPDMKASIQNITGICPQFDIQYPTLTCRQHLNYFCRLKRIHRSQEKQHVSDLLKAVGLAEKANTPSKSLSGGMRRRLSVAIALTGSPSVLYLDEPSTGLDPESKRQLWNVILRVRSNRAILLTTHAMDEAEALCNRISIMVAGQLKCIGTCSYLQQKFGNGYELVFTVKNDFDFSKNSKIDQTEHLLHGLDSEGNSLPETMAIGELTLNTSREVCGHLLVNSYISSSLQLIRVFSGRLTYKLPDSIPISQIFMAIDQLIQMKPGVITDWCLSRTSLDDVFFKVVLTL</sequence>
<dbReference type="InterPro" id="IPR013525">
    <property type="entry name" value="ABC2_TM"/>
</dbReference>
<dbReference type="SMART" id="SM00382">
    <property type="entry name" value="AAA"/>
    <property type="match status" value="1"/>
</dbReference>
<dbReference type="InterPro" id="IPR003593">
    <property type="entry name" value="AAA+_ATPase"/>
</dbReference>
<evidence type="ECO:0000256" key="2">
    <source>
        <dbReference type="ARBA" id="ARBA00008869"/>
    </source>
</evidence>
<proteinExistence type="inferred from homology"/>
<dbReference type="PANTHER" id="PTHR19229:SF36">
    <property type="entry name" value="ATP-BINDING CASSETTE SUB-FAMILY A MEMBER 2"/>
    <property type="match status" value="1"/>
</dbReference>
<dbReference type="GO" id="GO:0016887">
    <property type="term" value="F:ATP hydrolysis activity"/>
    <property type="evidence" value="ECO:0007669"/>
    <property type="project" value="InterPro"/>
</dbReference>
<evidence type="ECO:0000256" key="9">
    <source>
        <dbReference type="ARBA" id="ARBA00023136"/>
    </source>
</evidence>
<evidence type="ECO:0000256" key="8">
    <source>
        <dbReference type="ARBA" id="ARBA00022989"/>
    </source>
</evidence>
<dbReference type="PROSITE" id="PS00211">
    <property type="entry name" value="ABC_TRANSPORTER_1"/>
    <property type="match status" value="1"/>
</dbReference>
<dbReference type="InterPro" id="IPR017871">
    <property type="entry name" value="ABC_transporter-like_CS"/>
</dbReference>
<dbReference type="STRING" id="184922.A8BQR4"/>
<dbReference type="Pfam" id="PF00005">
    <property type="entry name" value="ABC_tran"/>
    <property type="match status" value="1"/>
</dbReference>
<keyword evidence="11" id="KW-1185">Reference proteome</keyword>
<dbReference type="GO" id="GO:0005319">
    <property type="term" value="F:lipid transporter activity"/>
    <property type="evidence" value="ECO:0000318"/>
    <property type="project" value="GO_Central"/>
</dbReference>
<dbReference type="Gene3D" id="3.40.50.300">
    <property type="entry name" value="P-loop containing nucleotide triphosphate hydrolases"/>
    <property type="match status" value="1"/>
</dbReference>
<reference evidence="10 11" key="1">
    <citation type="journal article" date="2007" name="Science">
        <title>Genomic minimalism in the early diverging intestinal parasite Giardia lamblia.</title>
        <authorList>
            <person name="Morrison H.G."/>
            <person name="McArthur A.G."/>
            <person name="Gillin F.D."/>
            <person name="Aley S.B."/>
            <person name="Adam R.D."/>
            <person name="Olsen G.J."/>
            <person name="Best A.A."/>
            <person name="Cande W.Z."/>
            <person name="Chen F."/>
            <person name="Cipriano M.J."/>
            <person name="Davids B.J."/>
            <person name="Dawson S.C."/>
            <person name="Elmendorf H.G."/>
            <person name="Hehl A.B."/>
            <person name="Holder M.E."/>
            <person name="Huse S.M."/>
            <person name="Kim U.U."/>
            <person name="Lasek-Nesselquist E."/>
            <person name="Manning G."/>
            <person name="Nigam A."/>
            <person name="Nixon J.E."/>
            <person name="Palm D."/>
            <person name="Passamaneck N.E."/>
            <person name="Prabhu A."/>
            <person name="Reich C.I."/>
            <person name="Reiner D.S."/>
            <person name="Samuelson J."/>
            <person name="Svard S.G."/>
            <person name="Sogin M.L."/>
        </authorList>
    </citation>
    <scope>NUCLEOTIDE SEQUENCE [LARGE SCALE GENOMIC DNA]</scope>
    <source>
        <strain evidence="10 11">WB C6</strain>
    </source>
</reference>
<dbReference type="GO" id="GO:0005524">
    <property type="term" value="F:ATP binding"/>
    <property type="evidence" value="ECO:0007669"/>
    <property type="project" value="UniProtKB-KW"/>
</dbReference>
<dbReference type="AlphaFoldDB" id="A8BQR4"/>
<comment type="subcellular location">
    <subcellularLocation>
        <location evidence="1">Membrane</location>
        <topology evidence="1">Multi-pass membrane protein</topology>
    </subcellularLocation>
</comment>
<dbReference type="InterPro" id="IPR027417">
    <property type="entry name" value="P-loop_NTPase"/>
</dbReference>
<dbReference type="OMA" id="NMFSINI"/>